<dbReference type="Proteomes" id="UP000006094">
    <property type="component" value="Chromosome"/>
</dbReference>
<accession>K0AXY7</accession>
<dbReference type="SMART" id="SM00387">
    <property type="entry name" value="HATPase_c"/>
    <property type="match status" value="1"/>
</dbReference>
<dbReference type="KEGG" id="cad:Curi_c05350"/>
<dbReference type="RefSeq" id="WP_014966747.1">
    <property type="nucleotide sequence ID" value="NC_018664.1"/>
</dbReference>
<feature type="transmembrane region" description="Helical" evidence="6">
    <location>
        <begin position="115"/>
        <end position="136"/>
    </location>
</feature>
<keyword evidence="8" id="KW-0808">Transferase</keyword>
<keyword evidence="6" id="KW-0812">Transmembrane</keyword>
<dbReference type="InterPro" id="IPR004358">
    <property type="entry name" value="Sig_transdc_His_kin-like_C"/>
</dbReference>
<name>K0AXY7_GOTA9</name>
<feature type="transmembrane region" description="Helical" evidence="6">
    <location>
        <begin position="55"/>
        <end position="76"/>
    </location>
</feature>
<keyword evidence="3" id="KW-0597">Phosphoprotein</keyword>
<dbReference type="InterPro" id="IPR036890">
    <property type="entry name" value="HATPase_C_sf"/>
</dbReference>
<dbReference type="PANTHER" id="PTHR43547">
    <property type="entry name" value="TWO-COMPONENT HISTIDINE KINASE"/>
    <property type="match status" value="1"/>
</dbReference>
<dbReference type="STRING" id="1128398.Curi_c05350"/>
<dbReference type="PROSITE" id="PS50109">
    <property type="entry name" value="HIS_KIN"/>
    <property type="match status" value="1"/>
</dbReference>
<evidence type="ECO:0000256" key="2">
    <source>
        <dbReference type="ARBA" id="ARBA00012438"/>
    </source>
</evidence>
<dbReference type="EMBL" id="CP003326">
    <property type="protein sequence ID" value="AFS77610.1"/>
    <property type="molecule type" value="Genomic_DNA"/>
</dbReference>
<keyword evidence="6" id="KW-0472">Membrane</keyword>
<evidence type="ECO:0000256" key="3">
    <source>
        <dbReference type="ARBA" id="ARBA00022553"/>
    </source>
</evidence>
<feature type="transmembrane region" description="Helical" evidence="6">
    <location>
        <begin position="32"/>
        <end position="48"/>
    </location>
</feature>
<keyword evidence="9" id="KW-1185">Reference proteome</keyword>
<gene>
    <name evidence="8" type="ordered locus">Curi_c05350</name>
</gene>
<dbReference type="SUPFAM" id="SSF55874">
    <property type="entry name" value="ATPase domain of HSP90 chaperone/DNA topoisomerase II/histidine kinase"/>
    <property type="match status" value="1"/>
</dbReference>
<evidence type="ECO:0000256" key="1">
    <source>
        <dbReference type="ARBA" id="ARBA00000085"/>
    </source>
</evidence>
<reference evidence="8 9" key="1">
    <citation type="journal article" date="2012" name="PLoS ONE">
        <title>The purine-utilizing bacterium Clostridium acidurici 9a: a genome-guided metabolic reconsideration.</title>
        <authorList>
            <person name="Hartwich K."/>
            <person name="Poehlein A."/>
            <person name="Daniel R."/>
        </authorList>
    </citation>
    <scope>NUCLEOTIDE SEQUENCE [LARGE SCALE GENOMIC DNA]</scope>
    <source>
        <strain evidence="9">ATCC 7906 / DSM 604 / BCRC 14475 / CIP 104303 / KCTC 5404 / NCIMB 10678 / 9a</strain>
    </source>
</reference>
<dbReference type="HOGENOM" id="CLU_052005_1_0_9"/>
<evidence type="ECO:0000256" key="4">
    <source>
        <dbReference type="ARBA" id="ARBA00022777"/>
    </source>
</evidence>
<evidence type="ECO:0000256" key="6">
    <source>
        <dbReference type="SAM" id="Phobius"/>
    </source>
</evidence>
<comment type="catalytic activity">
    <reaction evidence="1">
        <text>ATP + protein L-histidine = ADP + protein N-phospho-L-histidine.</text>
        <dbReference type="EC" id="2.7.13.3"/>
    </reaction>
</comment>
<evidence type="ECO:0000259" key="7">
    <source>
        <dbReference type="PROSITE" id="PS50109"/>
    </source>
</evidence>
<dbReference type="PANTHER" id="PTHR43547:SF2">
    <property type="entry name" value="HYBRID SIGNAL TRANSDUCTION HISTIDINE KINASE C"/>
    <property type="match status" value="1"/>
</dbReference>
<dbReference type="eggNOG" id="COG3290">
    <property type="taxonomic scope" value="Bacteria"/>
</dbReference>
<protein>
    <recommendedName>
        <fullName evidence="2">histidine kinase</fullName>
        <ecNumber evidence="2">2.7.13.3</ecNumber>
    </recommendedName>
</protein>
<dbReference type="GO" id="GO:0000155">
    <property type="term" value="F:phosphorelay sensor kinase activity"/>
    <property type="evidence" value="ECO:0007669"/>
    <property type="project" value="TreeGrafter"/>
</dbReference>
<feature type="transmembrane region" description="Helical" evidence="6">
    <location>
        <begin position="142"/>
        <end position="165"/>
    </location>
</feature>
<keyword evidence="6" id="KW-1133">Transmembrane helix</keyword>
<evidence type="ECO:0000256" key="5">
    <source>
        <dbReference type="ARBA" id="ARBA00023012"/>
    </source>
</evidence>
<feature type="transmembrane region" description="Helical" evidence="6">
    <location>
        <begin position="82"/>
        <end position="103"/>
    </location>
</feature>
<dbReference type="AlphaFoldDB" id="K0AXY7"/>
<keyword evidence="4 8" id="KW-0418">Kinase</keyword>
<proteinExistence type="predicted"/>
<dbReference type="CDD" id="cd00075">
    <property type="entry name" value="HATPase"/>
    <property type="match status" value="1"/>
</dbReference>
<dbReference type="PRINTS" id="PR00344">
    <property type="entry name" value="BCTRLSENSOR"/>
</dbReference>
<dbReference type="Pfam" id="PF02518">
    <property type="entry name" value="HATPase_c"/>
    <property type="match status" value="1"/>
</dbReference>
<keyword evidence="5" id="KW-0902">Two-component regulatory system</keyword>
<dbReference type="PATRIC" id="fig|1128398.3.peg.562"/>
<organism evidence="8 9">
    <name type="scientific">Gottschalkia acidurici (strain ATCC 7906 / DSM 604 / BCRC 14475 / CIP 104303 / KCTC 5404 / NCIMB 10678 / 9a)</name>
    <name type="common">Clostridium acidurici</name>
    <dbReference type="NCBI Taxonomy" id="1128398"/>
    <lineage>
        <taxon>Bacteria</taxon>
        <taxon>Bacillati</taxon>
        <taxon>Bacillota</taxon>
        <taxon>Tissierellia</taxon>
        <taxon>Tissierellales</taxon>
        <taxon>Gottschalkiaceae</taxon>
        <taxon>Gottschalkia</taxon>
    </lineage>
</organism>
<feature type="domain" description="Histidine kinase" evidence="7">
    <location>
        <begin position="256"/>
        <end position="422"/>
    </location>
</feature>
<dbReference type="Gene3D" id="3.30.565.10">
    <property type="entry name" value="Histidine kinase-like ATPase, C-terminal domain"/>
    <property type="match status" value="1"/>
</dbReference>
<sequence length="433" mass="50553">MSNLKHLKRIIGASIIVALASQINIGILNTDFRVSAGIIFFALFLFHYKDMKPIPMSLISGIAVYILRVIVCILGKDDLKDVIFSYQLEILFYTFYGIVYSLLIKKINRDRINKLVFVLIVSDLCANLIEILVRIIVEDAQFNQKIIITLLFVAIVRSSIVWLVLTGLKYYKMLLIKEEHEKRYTKLLWLTAQLKLEMYWMEKNMDNIERIMYNSYELFEKISLRENEDSWANRAVTIAKDVHEIKKEYELAIRGIKELTENKLQDEGMKFKDIIRILDETMKREIRHLDKNIELVFQVEENFYTSKHYYLMSVFRNLIMNAIDSIPESDKVGKINFIHKVQEGQHIFIISDTGCGIDYEDLEHIFSPGFSTKINYNTGQINRGLGLSVVQDIVERHFEGRVTVDSIKDKGTTFHVYIPRNSVEVDSDEHIHC</sequence>
<evidence type="ECO:0000313" key="8">
    <source>
        <dbReference type="EMBL" id="AFS77610.1"/>
    </source>
</evidence>
<evidence type="ECO:0000313" key="9">
    <source>
        <dbReference type="Proteomes" id="UP000006094"/>
    </source>
</evidence>
<dbReference type="InterPro" id="IPR005467">
    <property type="entry name" value="His_kinase_dom"/>
</dbReference>
<dbReference type="InterPro" id="IPR003594">
    <property type="entry name" value="HATPase_dom"/>
</dbReference>
<dbReference type="EC" id="2.7.13.3" evidence="2"/>